<comment type="domain">
    <text evidence="4">Contains a C-terminal catalytic domain, and an N-terminal region which modulates catalytic activity.</text>
</comment>
<accession>A0AAU9CG41</accession>
<dbReference type="InterPro" id="IPR011006">
    <property type="entry name" value="CheY-like_superfamily"/>
</dbReference>
<dbReference type="InterPro" id="IPR008248">
    <property type="entry name" value="CheB-like"/>
</dbReference>
<dbReference type="GO" id="GO:0008984">
    <property type="term" value="F:protein-glutamate methylesterase activity"/>
    <property type="evidence" value="ECO:0007669"/>
    <property type="project" value="UniProtKB-UniRule"/>
</dbReference>
<evidence type="ECO:0000256" key="2">
    <source>
        <dbReference type="ARBA" id="ARBA00022801"/>
    </source>
</evidence>
<dbReference type="GO" id="GO:0006935">
    <property type="term" value="P:chemotaxis"/>
    <property type="evidence" value="ECO:0007669"/>
    <property type="project" value="UniProtKB-UniRule"/>
</dbReference>
<keyword evidence="2 4" id="KW-0378">Hydrolase</keyword>
<dbReference type="SMART" id="SM00448">
    <property type="entry name" value="REC"/>
    <property type="match status" value="1"/>
</dbReference>
<dbReference type="PANTHER" id="PTHR42872">
    <property type="entry name" value="PROTEIN-GLUTAMATE METHYLESTERASE/PROTEIN-GLUTAMINE GLUTAMINASE"/>
    <property type="match status" value="1"/>
</dbReference>
<keyword evidence="4" id="KW-0963">Cytoplasm</keyword>
<dbReference type="EMBL" id="AP024718">
    <property type="protein sequence ID" value="BCX89213.1"/>
    <property type="molecule type" value="Genomic_DNA"/>
</dbReference>
<keyword evidence="10" id="KW-1185">Reference proteome</keyword>
<evidence type="ECO:0000256" key="5">
    <source>
        <dbReference type="PROSITE-ProRule" id="PRU00050"/>
    </source>
</evidence>
<dbReference type="SUPFAM" id="SSF52738">
    <property type="entry name" value="Methylesterase CheB, C-terminal domain"/>
    <property type="match status" value="1"/>
</dbReference>
<gene>
    <name evidence="4" type="primary">cheB</name>
    <name evidence="9" type="ORF">MIN45_P1583</name>
</gene>
<feature type="domain" description="Response regulatory" evidence="7">
    <location>
        <begin position="19"/>
        <end position="136"/>
    </location>
</feature>
<feature type="modified residue" description="4-aspartylphosphate" evidence="4 6">
    <location>
        <position position="70"/>
    </location>
</feature>
<dbReference type="NCBIfam" id="NF001965">
    <property type="entry name" value="PRK00742.1"/>
    <property type="match status" value="1"/>
</dbReference>
<dbReference type="HAMAP" id="MF_00099">
    <property type="entry name" value="CheB_chemtxs"/>
    <property type="match status" value="1"/>
</dbReference>
<dbReference type="GO" id="GO:0000156">
    <property type="term" value="F:phosphorelay response regulator activity"/>
    <property type="evidence" value="ECO:0007669"/>
    <property type="project" value="InterPro"/>
</dbReference>
<feature type="active site" evidence="4 5">
    <location>
        <position position="203"/>
    </location>
</feature>
<reference evidence="10" key="1">
    <citation type="journal article" date="2024" name="Int. J. Syst. Evol. Microbiol.">
        <title>Methylomarinovum tepidoasis sp. nov., a moderately thermophilic methanotroph of the family Methylothermaceae isolated from a deep-sea hydrothermal field.</title>
        <authorList>
            <person name="Hirayama H."/>
            <person name="Takaki Y."/>
            <person name="Abe M."/>
            <person name="Miyazaki M."/>
            <person name="Uematsu K."/>
            <person name="Matsui Y."/>
            <person name="Takai K."/>
        </authorList>
    </citation>
    <scope>NUCLEOTIDE SEQUENCE [LARGE SCALE GENOMIC DNA]</scope>
    <source>
        <strain evidence="10">IN45</strain>
    </source>
</reference>
<evidence type="ECO:0000313" key="9">
    <source>
        <dbReference type="EMBL" id="BCX89213.1"/>
    </source>
</evidence>
<dbReference type="CDD" id="cd17541">
    <property type="entry name" value="REC_CheB-like"/>
    <property type="match status" value="1"/>
</dbReference>
<dbReference type="Gene3D" id="3.40.50.180">
    <property type="entry name" value="Methylesterase CheB, C-terminal domain"/>
    <property type="match status" value="1"/>
</dbReference>
<dbReference type="EC" id="3.1.1.61" evidence="4"/>
<feature type="active site" evidence="4 5">
    <location>
        <position position="176"/>
    </location>
</feature>
<comment type="function">
    <text evidence="4">Involved in chemotaxis. Part of a chemotaxis signal transduction system that modulates chemotaxis in response to various stimuli. Catalyzes the demethylation of specific methylglutamate residues introduced into the chemoreceptors (methyl-accepting chemotaxis proteins or MCP) by CheR. Also mediates the irreversible deamidation of specific glutamine residues to glutamic acid.</text>
</comment>
<dbReference type="InterPro" id="IPR001789">
    <property type="entry name" value="Sig_transdc_resp-reg_receiver"/>
</dbReference>
<dbReference type="Gene3D" id="3.40.50.2300">
    <property type="match status" value="1"/>
</dbReference>
<dbReference type="CDD" id="cd16432">
    <property type="entry name" value="CheB_Rec"/>
    <property type="match status" value="1"/>
</dbReference>
<comment type="subcellular location">
    <subcellularLocation>
        <location evidence="4">Cytoplasm</location>
    </subcellularLocation>
</comment>
<dbReference type="Pfam" id="PF01339">
    <property type="entry name" value="CheB_methylest"/>
    <property type="match status" value="1"/>
</dbReference>
<sequence>MRPEPAPGNGIRTSSTPIRVLVVDDSAFMRRRLTEILEEDSHLCVADVAANGAEAVRKVGRTRPDVVLMDVEMPVMDGIEAVRRIMRQHPVPILMFSALTHAGAKATLDALEAGAVDFLPKRLEDIHNDQSAAKLILRQRIRTVVRRRPRRRAAPQLQGEAPVVLGRPGLVVIAASTGGPVALQKILAALPQRTPFPLLLVQHMPANFTPSFAERLDQMARIQVREAADGDRLRSGTALLAPGGMQMTLGSGGRIHLREPAEGEIYRPSADVTFASVAEHFRGQVLAVVLTGMGSDGCAGARCLKSQGAKVWAQDEDSCVVYGMPRAVAEAGLADRVLPLNRIVAAFGGG</sequence>
<evidence type="ECO:0000259" key="7">
    <source>
        <dbReference type="PROSITE" id="PS50110"/>
    </source>
</evidence>
<dbReference type="GO" id="GO:0050568">
    <property type="term" value="F:protein-glutamine glutaminase activity"/>
    <property type="evidence" value="ECO:0007669"/>
    <property type="project" value="UniProtKB-UniRule"/>
</dbReference>
<comment type="similarity">
    <text evidence="4">Belongs to the CheB family.</text>
</comment>
<dbReference type="EC" id="3.5.1.44" evidence="4"/>
<keyword evidence="1 4" id="KW-0145">Chemotaxis</keyword>
<evidence type="ECO:0000259" key="8">
    <source>
        <dbReference type="PROSITE" id="PS50122"/>
    </source>
</evidence>
<comment type="catalytic activity">
    <reaction evidence="3 4">
        <text>[protein]-L-glutamate 5-O-methyl ester + H2O = L-glutamyl-[protein] + methanol + H(+)</text>
        <dbReference type="Rhea" id="RHEA:23236"/>
        <dbReference type="Rhea" id="RHEA-COMP:10208"/>
        <dbReference type="Rhea" id="RHEA-COMP:10311"/>
        <dbReference type="ChEBI" id="CHEBI:15377"/>
        <dbReference type="ChEBI" id="CHEBI:15378"/>
        <dbReference type="ChEBI" id="CHEBI:17790"/>
        <dbReference type="ChEBI" id="CHEBI:29973"/>
        <dbReference type="ChEBI" id="CHEBI:82795"/>
        <dbReference type="EC" id="3.1.1.61"/>
    </reaction>
</comment>
<dbReference type="PANTHER" id="PTHR42872:SF3">
    <property type="entry name" value="PROTEIN-GLUTAMATE METHYLESTERASE_PROTEIN-GLUTAMINE GLUTAMINASE 1"/>
    <property type="match status" value="1"/>
</dbReference>
<evidence type="ECO:0000256" key="3">
    <source>
        <dbReference type="ARBA" id="ARBA00048267"/>
    </source>
</evidence>
<dbReference type="AlphaFoldDB" id="A0AAU9CG41"/>
<dbReference type="InterPro" id="IPR035909">
    <property type="entry name" value="CheB_C"/>
</dbReference>
<dbReference type="SUPFAM" id="SSF52172">
    <property type="entry name" value="CheY-like"/>
    <property type="match status" value="1"/>
</dbReference>
<comment type="catalytic activity">
    <reaction evidence="4">
        <text>L-glutaminyl-[protein] + H2O = L-glutamyl-[protein] + NH4(+)</text>
        <dbReference type="Rhea" id="RHEA:16441"/>
        <dbReference type="Rhea" id="RHEA-COMP:10207"/>
        <dbReference type="Rhea" id="RHEA-COMP:10208"/>
        <dbReference type="ChEBI" id="CHEBI:15377"/>
        <dbReference type="ChEBI" id="CHEBI:28938"/>
        <dbReference type="ChEBI" id="CHEBI:29973"/>
        <dbReference type="ChEBI" id="CHEBI:30011"/>
        <dbReference type="EC" id="3.5.1.44"/>
    </reaction>
</comment>
<dbReference type="PROSITE" id="PS50122">
    <property type="entry name" value="CHEB"/>
    <property type="match status" value="1"/>
</dbReference>
<dbReference type="KEGG" id="meiy:MIN45_P1583"/>
<evidence type="ECO:0000256" key="6">
    <source>
        <dbReference type="PROSITE-ProRule" id="PRU00169"/>
    </source>
</evidence>
<feature type="active site" evidence="4 5">
    <location>
        <position position="296"/>
    </location>
</feature>
<evidence type="ECO:0000313" key="10">
    <source>
        <dbReference type="Proteomes" id="UP001321450"/>
    </source>
</evidence>
<dbReference type="GO" id="GO:0005737">
    <property type="term" value="C:cytoplasm"/>
    <property type="evidence" value="ECO:0007669"/>
    <property type="project" value="UniProtKB-SubCell"/>
</dbReference>
<dbReference type="Pfam" id="PF00072">
    <property type="entry name" value="Response_reg"/>
    <property type="match status" value="1"/>
</dbReference>
<organism evidence="9 10">
    <name type="scientific">Methylomarinovum tepidoasis</name>
    <dbReference type="NCBI Taxonomy" id="2840183"/>
    <lineage>
        <taxon>Bacteria</taxon>
        <taxon>Pseudomonadati</taxon>
        <taxon>Pseudomonadota</taxon>
        <taxon>Gammaproteobacteria</taxon>
        <taxon>Methylococcales</taxon>
        <taxon>Methylothermaceae</taxon>
        <taxon>Methylomarinovum</taxon>
    </lineage>
</organism>
<dbReference type="InterPro" id="IPR000673">
    <property type="entry name" value="Sig_transdc_resp-reg_Me-estase"/>
</dbReference>
<comment type="PTM">
    <text evidence="4">Phosphorylated by CheA. Phosphorylation of the N-terminal regulatory domain activates the methylesterase activity.</text>
</comment>
<keyword evidence="4 6" id="KW-0597">Phosphoprotein</keyword>
<evidence type="ECO:0000256" key="1">
    <source>
        <dbReference type="ARBA" id="ARBA00022500"/>
    </source>
</evidence>
<name>A0AAU9CG41_9GAMM</name>
<evidence type="ECO:0000256" key="4">
    <source>
        <dbReference type="HAMAP-Rule" id="MF_00099"/>
    </source>
</evidence>
<dbReference type="Proteomes" id="UP001321450">
    <property type="component" value="Chromosome"/>
</dbReference>
<protein>
    <recommendedName>
        <fullName evidence="4">Protein-glutamate methylesterase/protein-glutamine glutaminase</fullName>
        <ecNumber evidence="4">3.1.1.61</ecNumber>
        <ecNumber evidence="4">3.5.1.44</ecNumber>
    </recommendedName>
</protein>
<feature type="domain" description="CheB-type methylesterase" evidence="8">
    <location>
        <begin position="164"/>
        <end position="350"/>
    </location>
</feature>
<proteinExistence type="inferred from homology"/>
<dbReference type="PROSITE" id="PS50110">
    <property type="entry name" value="RESPONSE_REGULATORY"/>
    <property type="match status" value="1"/>
</dbReference>
<dbReference type="PIRSF" id="PIRSF000876">
    <property type="entry name" value="RR_chemtxs_CheB"/>
    <property type="match status" value="1"/>
</dbReference>
<dbReference type="RefSeq" id="WP_286291504.1">
    <property type="nucleotide sequence ID" value="NZ_AP024718.1"/>
</dbReference>